<dbReference type="Proteomes" id="UP000663840">
    <property type="component" value="Unassembled WGS sequence"/>
</dbReference>
<dbReference type="Gene3D" id="1.20.1280.50">
    <property type="match status" value="1"/>
</dbReference>
<dbReference type="AlphaFoldDB" id="A0A8H2WUS9"/>
<proteinExistence type="predicted"/>
<protein>
    <recommendedName>
        <fullName evidence="4">F-box domain-containing protein</fullName>
    </recommendedName>
</protein>
<dbReference type="SUPFAM" id="SSF81383">
    <property type="entry name" value="F-box domain"/>
    <property type="match status" value="1"/>
</dbReference>
<sequence>MTCISTNFPELDTGHDSTHHDHKSQHQAQLINRLPIEILASIIEIAKDMQGVPQSCSFMWVQDIAIQVCRHWRNAALATPRLWRHIYISRPPPHPSAHLYISRSGSCPLDIHLEMRASYIGPKNELLFDSDKQAERALQTLQLIVSYGGSMDRWRSLIAYSRKDRPLHEMINLVSQAPMPELRFLSFVRGGYLGGTPTVPSLPDEQTRSDTREEISDSSTLVRGPVHPQLAHVEVANLTSLLTLSDTSSIFSCLTRLQFDSPFPSLESVSKLLSQNPLLELLELDIGAFNLANSRQRLEYTTLDRLRISLPRLRDFSLKVGRYQMCGLQLLKIIDAPNVENLELEFPIDRGDAEYLYDDRNWSIPTYLSKGRVHRNLQSLTLPTETLGCGPIFPLVRKLNLGNISSFDMLWQPKVYAELFGVFPDITHLAAGRQCISAMLDEPNARPDLKHITFHIPNYKDIRASLEVIAEYALARQNAGLPISTLRIYTNTPESFFKALEHKAEDPTVVSRILEKERIRSKDAVIILYSSVDNLVVQNLESRYRDSSWLVSSHFQELETSVDEEENNLETESSGDEGRIGDEMESGPVTERVEDLDYIAALIGRL</sequence>
<dbReference type="InterPro" id="IPR036047">
    <property type="entry name" value="F-box-like_dom_sf"/>
</dbReference>
<comment type="caution">
    <text evidence="2">The sequence shown here is derived from an EMBL/GenBank/DDBJ whole genome shotgun (WGS) entry which is preliminary data.</text>
</comment>
<evidence type="ECO:0000256" key="1">
    <source>
        <dbReference type="SAM" id="MobiDB-lite"/>
    </source>
</evidence>
<gene>
    <name evidence="2" type="ORF">RDB_LOCUS43431</name>
</gene>
<evidence type="ECO:0000313" key="2">
    <source>
        <dbReference type="EMBL" id="CAE6409587.1"/>
    </source>
</evidence>
<feature type="region of interest" description="Disordered" evidence="1">
    <location>
        <begin position="1"/>
        <end position="24"/>
    </location>
</feature>
<reference evidence="2" key="1">
    <citation type="submission" date="2021-01" db="EMBL/GenBank/DDBJ databases">
        <authorList>
            <person name="Kaushik A."/>
        </authorList>
    </citation>
    <scope>NUCLEOTIDE SEQUENCE</scope>
    <source>
        <strain evidence="2">AG1-1A</strain>
    </source>
</reference>
<feature type="region of interest" description="Disordered" evidence="1">
    <location>
        <begin position="561"/>
        <end position="587"/>
    </location>
</feature>
<organism evidence="2 3">
    <name type="scientific">Rhizoctonia solani</name>
    <dbReference type="NCBI Taxonomy" id="456999"/>
    <lineage>
        <taxon>Eukaryota</taxon>
        <taxon>Fungi</taxon>
        <taxon>Dikarya</taxon>
        <taxon>Basidiomycota</taxon>
        <taxon>Agaricomycotina</taxon>
        <taxon>Agaricomycetes</taxon>
        <taxon>Cantharellales</taxon>
        <taxon>Ceratobasidiaceae</taxon>
        <taxon>Rhizoctonia</taxon>
    </lineage>
</organism>
<evidence type="ECO:0000313" key="3">
    <source>
        <dbReference type="Proteomes" id="UP000663840"/>
    </source>
</evidence>
<accession>A0A8H2WUS9</accession>
<dbReference type="EMBL" id="CAJMWR010000956">
    <property type="protein sequence ID" value="CAE6409587.1"/>
    <property type="molecule type" value="Genomic_DNA"/>
</dbReference>
<name>A0A8H2WUS9_9AGAM</name>
<evidence type="ECO:0008006" key="4">
    <source>
        <dbReference type="Google" id="ProtNLM"/>
    </source>
</evidence>
<feature type="compositionally biased region" description="Acidic residues" evidence="1">
    <location>
        <begin position="561"/>
        <end position="575"/>
    </location>
</feature>